<dbReference type="InterPro" id="IPR052451">
    <property type="entry name" value="Ser/Thr_kinase-like"/>
</dbReference>
<proteinExistence type="predicted"/>
<protein>
    <recommendedName>
        <fullName evidence="1">Protein kinase domain-containing protein</fullName>
    </recommendedName>
</protein>
<comment type="caution">
    <text evidence="2">The sequence shown here is derived from an EMBL/GenBank/DDBJ whole genome shotgun (WGS) entry which is preliminary data.</text>
</comment>
<organism evidence="2 3">
    <name type="scientific">Citrus x changshan-huyou</name>
    <dbReference type="NCBI Taxonomy" id="2935761"/>
    <lineage>
        <taxon>Eukaryota</taxon>
        <taxon>Viridiplantae</taxon>
        <taxon>Streptophyta</taxon>
        <taxon>Embryophyta</taxon>
        <taxon>Tracheophyta</taxon>
        <taxon>Spermatophyta</taxon>
        <taxon>Magnoliopsida</taxon>
        <taxon>eudicotyledons</taxon>
        <taxon>Gunneridae</taxon>
        <taxon>Pentapetalae</taxon>
        <taxon>rosids</taxon>
        <taxon>malvids</taxon>
        <taxon>Sapindales</taxon>
        <taxon>Rutaceae</taxon>
        <taxon>Aurantioideae</taxon>
        <taxon>Citrus</taxon>
    </lineage>
</organism>
<dbReference type="PROSITE" id="PS50011">
    <property type="entry name" value="PROTEIN_KINASE_DOM"/>
    <property type="match status" value="1"/>
</dbReference>
<keyword evidence="3" id="KW-1185">Reference proteome</keyword>
<dbReference type="EMBL" id="JBCGBO010000001">
    <property type="protein sequence ID" value="KAK9229224.1"/>
    <property type="molecule type" value="Genomic_DNA"/>
</dbReference>
<reference evidence="2 3" key="1">
    <citation type="submission" date="2024-05" db="EMBL/GenBank/DDBJ databases">
        <title>Haplotype-resolved chromosome-level genome assembly of Huyou (Citrus changshanensis).</title>
        <authorList>
            <person name="Miao C."/>
            <person name="Chen W."/>
            <person name="Wu Y."/>
            <person name="Wang L."/>
            <person name="Zhao S."/>
            <person name="Grierson D."/>
            <person name="Xu C."/>
            <person name="Chen K."/>
        </authorList>
    </citation>
    <scope>NUCLEOTIDE SEQUENCE [LARGE SCALE GENOMIC DNA]</scope>
    <source>
        <strain evidence="2">01-14</strain>
        <tissue evidence="2">Leaf</tissue>
    </source>
</reference>
<dbReference type="SUPFAM" id="SSF56112">
    <property type="entry name" value="Protein kinase-like (PK-like)"/>
    <property type="match status" value="1"/>
</dbReference>
<dbReference type="PANTHER" id="PTHR48008">
    <property type="entry name" value="LEUCINE-RICH REPEAT RECEPTOR-LIKE PROTEIN KINASE IMK3-RELATED"/>
    <property type="match status" value="1"/>
</dbReference>
<evidence type="ECO:0000313" key="3">
    <source>
        <dbReference type="Proteomes" id="UP001428341"/>
    </source>
</evidence>
<dbReference type="AlphaFoldDB" id="A0AAP0N404"/>
<evidence type="ECO:0000259" key="1">
    <source>
        <dbReference type="PROSITE" id="PS50011"/>
    </source>
</evidence>
<sequence length="116" mass="12597">MGNGGFGSVHIRKFLDGTEVAMKVFHLKFEGALNNSDVGRQRLSIIIDAALALEYMHFGYSNLVVHCDIKPGIVLLDKDMVAHLSDFGIVNLLNGAESTKQTQTIATIGYMAPGLF</sequence>
<dbReference type="Proteomes" id="UP001428341">
    <property type="component" value="Unassembled WGS sequence"/>
</dbReference>
<gene>
    <name evidence="2" type="ORF">WN944_022183</name>
</gene>
<dbReference type="GO" id="GO:0005524">
    <property type="term" value="F:ATP binding"/>
    <property type="evidence" value="ECO:0007669"/>
    <property type="project" value="InterPro"/>
</dbReference>
<dbReference type="Gene3D" id="1.10.510.10">
    <property type="entry name" value="Transferase(Phosphotransferase) domain 1"/>
    <property type="match status" value="1"/>
</dbReference>
<dbReference type="InterPro" id="IPR011009">
    <property type="entry name" value="Kinase-like_dom_sf"/>
</dbReference>
<dbReference type="GO" id="GO:0004672">
    <property type="term" value="F:protein kinase activity"/>
    <property type="evidence" value="ECO:0007669"/>
    <property type="project" value="InterPro"/>
</dbReference>
<accession>A0AAP0N404</accession>
<dbReference type="PANTHER" id="PTHR48008:SF14">
    <property type="entry name" value="PROTEIN KINASE DOMAIN-CONTAINING PROTEIN"/>
    <property type="match status" value="1"/>
</dbReference>
<feature type="domain" description="Protein kinase" evidence="1">
    <location>
        <begin position="1"/>
        <end position="116"/>
    </location>
</feature>
<name>A0AAP0N404_9ROSI</name>
<evidence type="ECO:0000313" key="2">
    <source>
        <dbReference type="EMBL" id="KAK9229224.1"/>
    </source>
</evidence>
<dbReference type="InterPro" id="IPR000719">
    <property type="entry name" value="Prot_kinase_dom"/>
</dbReference>
<dbReference type="Pfam" id="PF00069">
    <property type="entry name" value="Pkinase"/>
    <property type="match status" value="1"/>
</dbReference>